<sequence>MRAPDAGDPHSVGGHYLGTTPETHLQLPQTASDYWDGNRATGVRGRELTAGHKPGNGPHRRERRCSGKRQI</sequence>
<reference evidence="2 3" key="1">
    <citation type="submission" date="2021-06" db="EMBL/GenBank/DDBJ databases">
        <authorList>
            <person name="Palmer J.M."/>
        </authorList>
    </citation>
    <scope>NUCLEOTIDE SEQUENCE [LARGE SCALE GENOMIC DNA]</scope>
    <source>
        <strain evidence="2 3">MEX-2019</strain>
        <tissue evidence="2">Muscle</tissue>
    </source>
</reference>
<feature type="compositionally biased region" description="Basic residues" evidence="1">
    <location>
        <begin position="58"/>
        <end position="71"/>
    </location>
</feature>
<evidence type="ECO:0000313" key="3">
    <source>
        <dbReference type="Proteomes" id="UP001311232"/>
    </source>
</evidence>
<keyword evidence="3" id="KW-1185">Reference proteome</keyword>
<accession>A0AAV9S845</accession>
<feature type="compositionally biased region" description="Polar residues" evidence="1">
    <location>
        <begin position="20"/>
        <end position="32"/>
    </location>
</feature>
<dbReference type="EMBL" id="JAHHUM010000817">
    <property type="protein sequence ID" value="KAK5617124.1"/>
    <property type="molecule type" value="Genomic_DNA"/>
</dbReference>
<evidence type="ECO:0000313" key="2">
    <source>
        <dbReference type="EMBL" id="KAK5617124.1"/>
    </source>
</evidence>
<gene>
    <name evidence="2" type="ORF">CRENBAI_012523</name>
</gene>
<feature type="region of interest" description="Disordered" evidence="1">
    <location>
        <begin position="1"/>
        <end position="71"/>
    </location>
</feature>
<proteinExistence type="predicted"/>
<protein>
    <submittedName>
        <fullName evidence="2">Uncharacterized protein</fullName>
    </submittedName>
</protein>
<comment type="caution">
    <text evidence="2">The sequence shown here is derived from an EMBL/GenBank/DDBJ whole genome shotgun (WGS) entry which is preliminary data.</text>
</comment>
<name>A0AAV9S845_9TELE</name>
<dbReference type="AlphaFoldDB" id="A0AAV9S845"/>
<evidence type="ECO:0000256" key="1">
    <source>
        <dbReference type="SAM" id="MobiDB-lite"/>
    </source>
</evidence>
<organism evidence="2 3">
    <name type="scientific">Crenichthys baileyi</name>
    <name type="common">White River springfish</name>
    <dbReference type="NCBI Taxonomy" id="28760"/>
    <lineage>
        <taxon>Eukaryota</taxon>
        <taxon>Metazoa</taxon>
        <taxon>Chordata</taxon>
        <taxon>Craniata</taxon>
        <taxon>Vertebrata</taxon>
        <taxon>Euteleostomi</taxon>
        <taxon>Actinopterygii</taxon>
        <taxon>Neopterygii</taxon>
        <taxon>Teleostei</taxon>
        <taxon>Neoteleostei</taxon>
        <taxon>Acanthomorphata</taxon>
        <taxon>Ovalentaria</taxon>
        <taxon>Atherinomorphae</taxon>
        <taxon>Cyprinodontiformes</taxon>
        <taxon>Goodeidae</taxon>
        <taxon>Crenichthys</taxon>
    </lineage>
</organism>
<dbReference type="Proteomes" id="UP001311232">
    <property type="component" value="Unassembled WGS sequence"/>
</dbReference>